<evidence type="ECO:0000256" key="5">
    <source>
        <dbReference type="ARBA" id="ARBA00023163"/>
    </source>
</evidence>
<dbReference type="Proteomes" id="UP001595906">
    <property type="component" value="Unassembled WGS sequence"/>
</dbReference>
<feature type="domain" description="RNA polymerase sigma factor 70 region 4 type 2" evidence="7">
    <location>
        <begin position="126"/>
        <end position="166"/>
    </location>
</feature>
<evidence type="ECO:0000259" key="6">
    <source>
        <dbReference type="Pfam" id="PF04542"/>
    </source>
</evidence>
<dbReference type="Pfam" id="PF04542">
    <property type="entry name" value="Sigma70_r2"/>
    <property type="match status" value="1"/>
</dbReference>
<evidence type="ECO:0000256" key="3">
    <source>
        <dbReference type="ARBA" id="ARBA00023082"/>
    </source>
</evidence>
<comment type="similarity">
    <text evidence="1">Belongs to the sigma-70 factor family. ECF subfamily.</text>
</comment>
<keyword evidence="2" id="KW-0805">Transcription regulation</keyword>
<dbReference type="InterPro" id="IPR013324">
    <property type="entry name" value="RNA_pol_sigma_r3/r4-like"/>
</dbReference>
<evidence type="ECO:0000313" key="9">
    <source>
        <dbReference type="Proteomes" id="UP001595906"/>
    </source>
</evidence>
<dbReference type="InterPro" id="IPR007627">
    <property type="entry name" value="RNA_pol_sigma70_r2"/>
</dbReference>
<evidence type="ECO:0000259" key="7">
    <source>
        <dbReference type="Pfam" id="PF08281"/>
    </source>
</evidence>
<evidence type="ECO:0000256" key="4">
    <source>
        <dbReference type="ARBA" id="ARBA00023125"/>
    </source>
</evidence>
<evidence type="ECO:0000256" key="1">
    <source>
        <dbReference type="ARBA" id="ARBA00010641"/>
    </source>
</evidence>
<protein>
    <submittedName>
        <fullName evidence="8">RNA polymerase sigma factor</fullName>
    </submittedName>
</protein>
<dbReference type="SUPFAM" id="SSF88659">
    <property type="entry name" value="Sigma3 and sigma4 domains of RNA polymerase sigma factors"/>
    <property type="match status" value="1"/>
</dbReference>
<dbReference type="Gene3D" id="1.10.1740.10">
    <property type="match status" value="1"/>
</dbReference>
<keyword evidence="4" id="KW-0238">DNA-binding</keyword>
<reference evidence="9" key="1">
    <citation type="journal article" date="2019" name="Int. J. Syst. Evol. Microbiol.">
        <title>The Global Catalogue of Microorganisms (GCM) 10K type strain sequencing project: providing services to taxonomists for standard genome sequencing and annotation.</title>
        <authorList>
            <consortium name="The Broad Institute Genomics Platform"/>
            <consortium name="The Broad Institute Genome Sequencing Center for Infectious Disease"/>
            <person name="Wu L."/>
            <person name="Ma J."/>
        </authorList>
    </citation>
    <scope>NUCLEOTIDE SEQUENCE [LARGE SCALE GENOMIC DNA]</scope>
    <source>
        <strain evidence="9">CECT 8010</strain>
    </source>
</reference>
<name>A0ABV8PTA5_9BACT</name>
<dbReference type="InterPro" id="IPR013325">
    <property type="entry name" value="RNA_pol_sigma_r2"/>
</dbReference>
<dbReference type="CDD" id="cd06171">
    <property type="entry name" value="Sigma70_r4"/>
    <property type="match status" value="1"/>
</dbReference>
<dbReference type="EMBL" id="JBHSDC010000003">
    <property type="protein sequence ID" value="MFC4231123.1"/>
    <property type="molecule type" value="Genomic_DNA"/>
</dbReference>
<keyword evidence="5" id="KW-0804">Transcription</keyword>
<dbReference type="PANTHER" id="PTHR43133:SF8">
    <property type="entry name" value="RNA POLYMERASE SIGMA FACTOR HI_1459-RELATED"/>
    <property type="match status" value="1"/>
</dbReference>
<keyword evidence="3" id="KW-0731">Sigma factor</keyword>
<comment type="caution">
    <text evidence="8">The sequence shown here is derived from an EMBL/GenBank/DDBJ whole genome shotgun (WGS) entry which is preliminary data.</text>
</comment>
<keyword evidence="9" id="KW-1185">Reference proteome</keyword>
<dbReference type="InterPro" id="IPR013249">
    <property type="entry name" value="RNA_pol_sigma70_r4_t2"/>
</dbReference>
<proteinExistence type="inferred from homology"/>
<dbReference type="Pfam" id="PF08281">
    <property type="entry name" value="Sigma70_r4_2"/>
    <property type="match status" value="1"/>
</dbReference>
<evidence type="ECO:0000256" key="2">
    <source>
        <dbReference type="ARBA" id="ARBA00023015"/>
    </source>
</evidence>
<dbReference type="SUPFAM" id="SSF88946">
    <property type="entry name" value="Sigma2 domain of RNA polymerase sigma factors"/>
    <property type="match status" value="1"/>
</dbReference>
<dbReference type="NCBIfam" id="TIGR02937">
    <property type="entry name" value="sigma70-ECF"/>
    <property type="match status" value="1"/>
</dbReference>
<dbReference type="InterPro" id="IPR014284">
    <property type="entry name" value="RNA_pol_sigma-70_dom"/>
</dbReference>
<feature type="domain" description="RNA polymerase sigma-70 region 2" evidence="6">
    <location>
        <begin position="23"/>
        <end position="85"/>
    </location>
</feature>
<sequence>MDAAVTLATSMQDVKRNNIADVVSTYSKRLMGFIRRRVNTDADAEDILQDVFYQFIGNTQPIEQVTAWLFRVARNRITDVQRKHKPELLDDIYETNDDDMLGWAELFSDINDNPETAYLRNMFWETLQTALDELPEEQKQVFVMHELEDISYKDIAQITGASINTLLSRKRYAVLHLRERLQVLKDELLNY</sequence>
<organism evidence="8 9">
    <name type="scientific">Parasediminibacterium paludis</name>
    <dbReference type="NCBI Taxonomy" id="908966"/>
    <lineage>
        <taxon>Bacteria</taxon>
        <taxon>Pseudomonadati</taxon>
        <taxon>Bacteroidota</taxon>
        <taxon>Chitinophagia</taxon>
        <taxon>Chitinophagales</taxon>
        <taxon>Chitinophagaceae</taxon>
        <taxon>Parasediminibacterium</taxon>
    </lineage>
</organism>
<dbReference type="PANTHER" id="PTHR43133">
    <property type="entry name" value="RNA POLYMERASE ECF-TYPE SIGMA FACTO"/>
    <property type="match status" value="1"/>
</dbReference>
<accession>A0ABV8PTA5</accession>
<dbReference type="Gene3D" id="1.10.10.10">
    <property type="entry name" value="Winged helix-like DNA-binding domain superfamily/Winged helix DNA-binding domain"/>
    <property type="match status" value="1"/>
</dbReference>
<gene>
    <name evidence="8" type="ORF">ACFOW1_04430</name>
</gene>
<evidence type="ECO:0000313" key="8">
    <source>
        <dbReference type="EMBL" id="MFC4231123.1"/>
    </source>
</evidence>
<dbReference type="InterPro" id="IPR036388">
    <property type="entry name" value="WH-like_DNA-bd_sf"/>
</dbReference>
<dbReference type="InterPro" id="IPR039425">
    <property type="entry name" value="RNA_pol_sigma-70-like"/>
</dbReference>